<dbReference type="Proteomes" id="UP000011116">
    <property type="component" value="Chromosome 3H"/>
</dbReference>
<dbReference type="Gramene" id="HORVU.MOREX.r3.3HG0291060.1">
    <property type="protein sequence ID" value="HORVU.MOREX.r3.3HG0291060.1"/>
    <property type="gene ID" value="HORVU.MOREX.r3.3HG0291060"/>
</dbReference>
<feature type="region of interest" description="Disordered" evidence="1">
    <location>
        <begin position="107"/>
        <end position="139"/>
    </location>
</feature>
<dbReference type="AlphaFoldDB" id="A0A8I6XA79"/>
<evidence type="ECO:0000313" key="3">
    <source>
        <dbReference type="Proteomes" id="UP000011116"/>
    </source>
</evidence>
<evidence type="ECO:0000313" key="2">
    <source>
        <dbReference type="EnsemblPlants" id="HORVU.MOREX.r3.3HG0291060.1"/>
    </source>
</evidence>
<accession>A0A8I6XA79</accession>
<name>A0A8I6XA79_HORVV</name>
<organism evidence="2 3">
    <name type="scientific">Hordeum vulgare subsp. vulgare</name>
    <name type="common">Domesticated barley</name>
    <dbReference type="NCBI Taxonomy" id="112509"/>
    <lineage>
        <taxon>Eukaryota</taxon>
        <taxon>Viridiplantae</taxon>
        <taxon>Streptophyta</taxon>
        <taxon>Embryophyta</taxon>
        <taxon>Tracheophyta</taxon>
        <taxon>Spermatophyta</taxon>
        <taxon>Magnoliopsida</taxon>
        <taxon>Liliopsida</taxon>
        <taxon>Poales</taxon>
        <taxon>Poaceae</taxon>
        <taxon>BOP clade</taxon>
        <taxon>Pooideae</taxon>
        <taxon>Triticodae</taxon>
        <taxon>Triticeae</taxon>
        <taxon>Hordeinae</taxon>
        <taxon>Hordeum</taxon>
    </lineage>
</organism>
<evidence type="ECO:0008006" key="4">
    <source>
        <dbReference type="Google" id="ProtNLM"/>
    </source>
</evidence>
<sequence length="232" mass="26177">MRQADPEKKRPHRSQVYLATHKKKDDANAENIDRNEPLDRLKNLITERPELAQNVNGRVAWEGDALQEVLGKEKIGQAGDHDVNQLQIQQNSSSPQDLVIDSVPEVREMGDPTGESFSRQNQQGTRTEHPHLARSRKRRTSTIKAGSKVVLKTSTYPNKRNVAYGTIRSTDPRTTACGIELGAEFALVRIDQPLLDNEELVREVFDCKTICEAYSSGYLIAWPSAFIREKDN</sequence>
<evidence type="ECO:0000256" key="1">
    <source>
        <dbReference type="SAM" id="MobiDB-lite"/>
    </source>
</evidence>
<reference evidence="2" key="2">
    <citation type="submission" date="2020-10" db="EMBL/GenBank/DDBJ databases">
        <authorList>
            <person name="Scholz U."/>
            <person name="Mascher M."/>
            <person name="Fiebig A."/>
        </authorList>
    </citation>
    <scope>NUCLEOTIDE SEQUENCE [LARGE SCALE GENOMIC DNA]</scope>
    <source>
        <strain evidence="2">cv. Morex</strain>
    </source>
</reference>
<protein>
    <recommendedName>
        <fullName evidence="4">Transposase Tnp1/En/Spm-like domain-containing protein</fullName>
    </recommendedName>
</protein>
<keyword evidence="3" id="KW-1185">Reference proteome</keyword>
<reference evidence="3" key="1">
    <citation type="journal article" date="2012" name="Nature">
        <title>A physical, genetic and functional sequence assembly of the barley genome.</title>
        <authorList>
            <consortium name="The International Barley Genome Sequencing Consortium"/>
            <person name="Mayer K.F."/>
            <person name="Waugh R."/>
            <person name="Brown J.W."/>
            <person name="Schulman A."/>
            <person name="Langridge P."/>
            <person name="Platzer M."/>
            <person name="Fincher G.B."/>
            <person name="Muehlbauer G.J."/>
            <person name="Sato K."/>
            <person name="Close T.J."/>
            <person name="Wise R.P."/>
            <person name="Stein N."/>
        </authorList>
    </citation>
    <scope>NUCLEOTIDE SEQUENCE [LARGE SCALE GENOMIC DNA]</scope>
    <source>
        <strain evidence="3">cv. Morex</strain>
    </source>
</reference>
<dbReference type="EnsemblPlants" id="HORVU.MOREX.r3.3HG0291060.1">
    <property type="protein sequence ID" value="HORVU.MOREX.r3.3HG0291060.1"/>
    <property type="gene ID" value="HORVU.MOREX.r3.3HG0291060"/>
</dbReference>
<reference evidence="2" key="3">
    <citation type="submission" date="2022-01" db="UniProtKB">
        <authorList>
            <consortium name="EnsemblPlants"/>
        </authorList>
    </citation>
    <scope>IDENTIFICATION</scope>
    <source>
        <strain evidence="2">subsp. vulgare</strain>
    </source>
</reference>
<proteinExistence type="predicted"/>
<feature type="compositionally biased region" description="Polar residues" evidence="1">
    <location>
        <begin position="115"/>
        <end position="125"/>
    </location>
</feature>